<sequence>MDIVSQLQDQVDHIASLLFNHVGTLQRDAPPASLDKRAAKKEGAPHPEPLAAAVVQAARVLDELIAACPATAQGEEAQLARIEELQNESDRLGEEIREELEGAEADQEIVDAMFLSLADSCLPMAKKPNGATETRVVDASKQIDTHMSMDEDFPP</sequence>
<evidence type="ECO:0000256" key="5">
    <source>
        <dbReference type="ARBA" id="ARBA00023242"/>
    </source>
</evidence>
<comment type="subunit">
    <text evidence="6">Component of the Mediator complex.</text>
</comment>
<organism evidence="9 10">
    <name type="scientific">Klebsormidium nitens</name>
    <name type="common">Green alga</name>
    <name type="synonym">Ulothrix nitens</name>
    <dbReference type="NCBI Taxonomy" id="105231"/>
    <lineage>
        <taxon>Eukaryota</taxon>
        <taxon>Viridiplantae</taxon>
        <taxon>Streptophyta</taxon>
        <taxon>Klebsormidiophyceae</taxon>
        <taxon>Klebsormidiales</taxon>
        <taxon>Klebsormidiaceae</taxon>
        <taxon>Klebsormidium</taxon>
    </lineage>
</organism>
<dbReference type="GO" id="GO:0006357">
    <property type="term" value="P:regulation of transcription by RNA polymerase II"/>
    <property type="evidence" value="ECO:0000318"/>
    <property type="project" value="GO_Central"/>
</dbReference>
<evidence type="ECO:0000313" key="10">
    <source>
        <dbReference type="Proteomes" id="UP000054558"/>
    </source>
</evidence>
<keyword evidence="5 6" id="KW-0539">Nucleus</keyword>
<evidence type="ECO:0000256" key="6">
    <source>
        <dbReference type="RuleBase" id="RU366036"/>
    </source>
</evidence>
<dbReference type="Gene3D" id="6.10.280.10">
    <property type="entry name" value="Mediator complex, subunit Med21"/>
    <property type="match status" value="1"/>
</dbReference>
<dbReference type="Pfam" id="PF11221">
    <property type="entry name" value="Med21"/>
    <property type="match status" value="1"/>
</dbReference>
<keyword evidence="2 6" id="KW-0805">Transcription regulation</keyword>
<dbReference type="OMA" id="TDNCINF"/>
<evidence type="ECO:0000313" key="9">
    <source>
        <dbReference type="EMBL" id="GAQ92299.1"/>
    </source>
</evidence>
<dbReference type="GO" id="GO:0016592">
    <property type="term" value="C:mediator complex"/>
    <property type="evidence" value="ECO:0000318"/>
    <property type="project" value="GO_Central"/>
</dbReference>
<dbReference type="STRING" id="105231.A0A1Y1IS08"/>
<dbReference type="GO" id="GO:0003712">
    <property type="term" value="F:transcription coregulator activity"/>
    <property type="evidence" value="ECO:0000318"/>
    <property type="project" value="GO_Central"/>
</dbReference>
<dbReference type="AlphaFoldDB" id="A0A1Y1IS08"/>
<protein>
    <recommendedName>
        <fullName evidence="6">Mediator of RNA polymerase II transcription subunit 21</fullName>
    </recommendedName>
</protein>
<feature type="region of interest" description="Disordered" evidence="8">
    <location>
        <begin position="28"/>
        <end position="47"/>
    </location>
</feature>
<dbReference type="EMBL" id="DF237920">
    <property type="protein sequence ID" value="GAQ92299.1"/>
    <property type="molecule type" value="Genomic_DNA"/>
</dbReference>
<feature type="coiled-coil region" evidence="7">
    <location>
        <begin position="75"/>
        <end position="102"/>
    </location>
</feature>
<dbReference type="OrthoDB" id="526653at2759"/>
<name>A0A1Y1IS08_KLENI</name>
<evidence type="ECO:0000256" key="8">
    <source>
        <dbReference type="SAM" id="MobiDB-lite"/>
    </source>
</evidence>
<dbReference type="PANTHER" id="PTHR13381">
    <property type="entry name" value="RNA POLYMERASE II HOLOENZYME COMPONENT SRB7"/>
    <property type="match status" value="1"/>
</dbReference>
<evidence type="ECO:0000256" key="2">
    <source>
        <dbReference type="ARBA" id="ARBA00023015"/>
    </source>
</evidence>
<dbReference type="SUPFAM" id="SSF140718">
    <property type="entry name" value="Mediator hinge subcomplex-like"/>
    <property type="match status" value="1"/>
</dbReference>
<gene>
    <name evidence="9" type="ORF">KFL_009710010</name>
</gene>
<evidence type="ECO:0000256" key="7">
    <source>
        <dbReference type="SAM" id="Coils"/>
    </source>
</evidence>
<keyword evidence="3 6" id="KW-0010">Activator</keyword>
<reference evidence="9 10" key="1">
    <citation type="journal article" date="2014" name="Nat. Commun.">
        <title>Klebsormidium flaccidum genome reveals primary factors for plant terrestrial adaptation.</title>
        <authorList>
            <person name="Hori K."/>
            <person name="Maruyama F."/>
            <person name="Fujisawa T."/>
            <person name="Togashi T."/>
            <person name="Yamamoto N."/>
            <person name="Seo M."/>
            <person name="Sato S."/>
            <person name="Yamada T."/>
            <person name="Mori H."/>
            <person name="Tajima N."/>
            <person name="Moriyama T."/>
            <person name="Ikeuchi M."/>
            <person name="Watanabe M."/>
            <person name="Wada H."/>
            <person name="Kobayashi K."/>
            <person name="Saito M."/>
            <person name="Masuda T."/>
            <person name="Sasaki-Sekimoto Y."/>
            <person name="Mashiguchi K."/>
            <person name="Awai K."/>
            <person name="Shimojima M."/>
            <person name="Masuda S."/>
            <person name="Iwai M."/>
            <person name="Nobusawa T."/>
            <person name="Narise T."/>
            <person name="Kondo S."/>
            <person name="Saito H."/>
            <person name="Sato R."/>
            <person name="Murakawa M."/>
            <person name="Ihara Y."/>
            <person name="Oshima-Yamada Y."/>
            <person name="Ohtaka K."/>
            <person name="Satoh M."/>
            <person name="Sonobe K."/>
            <person name="Ishii M."/>
            <person name="Ohtani R."/>
            <person name="Kanamori-Sato M."/>
            <person name="Honoki R."/>
            <person name="Miyazaki D."/>
            <person name="Mochizuki H."/>
            <person name="Umetsu J."/>
            <person name="Higashi K."/>
            <person name="Shibata D."/>
            <person name="Kamiya Y."/>
            <person name="Sato N."/>
            <person name="Nakamura Y."/>
            <person name="Tabata S."/>
            <person name="Ida S."/>
            <person name="Kurokawa K."/>
            <person name="Ohta H."/>
        </authorList>
    </citation>
    <scope>NUCLEOTIDE SEQUENCE [LARGE SCALE GENOMIC DNA]</scope>
    <source>
        <strain evidence="9 10">NIES-2285</strain>
    </source>
</reference>
<dbReference type="InterPro" id="IPR037212">
    <property type="entry name" value="Med7/Med21-like"/>
</dbReference>
<keyword evidence="4 6" id="KW-0804">Transcription</keyword>
<keyword evidence="7" id="KW-0175">Coiled coil</keyword>
<comment type="similarity">
    <text evidence="6">Belongs to the Mediator complex subunit 21 family.</text>
</comment>
<comment type="function">
    <text evidence="6">Component of the Mediator complex, a coactivator involved in the regulated transcription of nearly all RNA polymerase II-dependent genes. Mediator functions as a bridge to convey information from gene-specific regulatory proteins to the basal RNA polymerase II transcription machinery. Mediator is recruited to promoters by direct interactions with regulatory proteins and serves as a scaffold for the assembly of a functional preinitiation complex with RNA polymerase II and the general transcription factors.</text>
</comment>
<dbReference type="Proteomes" id="UP000054558">
    <property type="component" value="Unassembled WGS sequence"/>
</dbReference>
<accession>A0A1Y1IS08</accession>
<proteinExistence type="inferred from homology"/>
<dbReference type="PANTHER" id="PTHR13381:SF0">
    <property type="entry name" value="MEDIATOR OF RNA POLYMERASE II TRANSCRIPTION SUBUNIT 21"/>
    <property type="match status" value="1"/>
</dbReference>
<keyword evidence="10" id="KW-1185">Reference proteome</keyword>
<evidence type="ECO:0000256" key="3">
    <source>
        <dbReference type="ARBA" id="ARBA00023159"/>
    </source>
</evidence>
<comment type="subcellular location">
    <subcellularLocation>
        <location evidence="1 6">Nucleus</location>
    </subcellularLocation>
</comment>
<evidence type="ECO:0000256" key="1">
    <source>
        <dbReference type="ARBA" id="ARBA00004123"/>
    </source>
</evidence>
<feature type="compositionally biased region" description="Basic and acidic residues" evidence="8">
    <location>
        <begin position="34"/>
        <end position="45"/>
    </location>
</feature>
<dbReference type="InterPro" id="IPR021384">
    <property type="entry name" value="Mediator_Med21"/>
</dbReference>
<evidence type="ECO:0000256" key="4">
    <source>
        <dbReference type="ARBA" id="ARBA00023163"/>
    </source>
</evidence>